<proteinExistence type="predicted"/>
<feature type="region of interest" description="Disordered" evidence="1">
    <location>
        <begin position="139"/>
        <end position="184"/>
    </location>
</feature>
<reference evidence="2 3" key="1">
    <citation type="journal article" date="2023" name="bioRxiv">
        <title>High-quality genome assemblies of four members of thePodospora anserinaspecies complex.</title>
        <authorList>
            <person name="Ament-Velasquez S.L."/>
            <person name="Vogan A.A."/>
            <person name="Wallerman O."/>
            <person name="Hartmann F."/>
            <person name="Gautier V."/>
            <person name="Silar P."/>
            <person name="Giraud T."/>
            <person name="Johannesson H."/>
        </authorList>
    </citation>
    <scope>NUCLEOTIDE SEQUENCE [LARGE SCALE GENOMIC DNA]</scope>
    <source>
        <strain evidence="2 3">CBS 415.72m</strain>
    </source>
</reference>
<evidence type="ECO:0000313" key="2">
    <source>
        <dbReference type="EMBL" id="KAK4660072.1"/>
    </source>
</evidence>
<feature type="region of interest" description="Disordered" evidence="1">
    <location>
        <begin position="198"/>
        <end position="227"/>
    </location>
</feature>
<accession>A0ABR0GWD1</accession>
<dbReference type="GeneID" id="87905918"/>
<name>A0ABR0GWD1_9PEZI</name>
<evidence type="ECO:0000256" key="1">
    <source>
        <dbReference type="SAM" id="MobiDB-lite"/>
    </source>
</evidence>
<keyword evidence="3" id="KW-1185">Reference proteome</keyword>
<evidence type="ECO:0000313" key="3">
    <source>
        <dbReference type="Proteomes" id="UP001323405"/>
    </source>
</evidence>
<feature type="compositionally biased region" description="Basic and acidic residues" evidence="1">
    <location>
        <begin position="156"/>
        <end position="167"/>
    </location>
</feature>
<dbReference type="EMBL" id="JAFFHA010000001">
    <property type="protein sequence ID" value="KAK4660072.1"/>
    <property type="molecule type" value="Genomic_DNA"/>
</dbReference>
<dbReference type="RefSeq" id="XP_062749042.1">
    <property type="nucleotide sequence ID" value="XM_062886011.1"/>
</dbReference>
<gene>
    <name evidence="2" type="ORF">QC762_115950</name>
</gene>
<comment type="caution">
    <text evidence="2">The sequence shown here is derived from an EMBL/GenBank/DDBJ whole genome shotgun (WGS) entry which is preliminary data.</text>
</comment>
<sequence>MSLSSNTYNNESTVLLSSRWTFYHTNLYYCSLPEFITQQLSYTMSANPDSVGNQGEFRSRVPPSRPMDTHGHQIGQPIGREAIPEFHAKTYPPGSAPKESTFYPNPIHEIPGQAMNPNMDPSLRTSALDIPGADSKEIYNESGAGSRPIEGQTANEIRHEKARKTDRLGIAAHGGTDTTGDGSIEGILRERGLKLPGDKERKVLGKGISATERDATTSEEIGSGGRG</sequence>
<organism evidence="2 3">
    <name type="scientific">Podospora pseudocomata</name>
    <dbReference type="NCBI Taxonomy" id="2093779"/>
    <lineage>
        <taxon>Eukaryota</taxon>
        <taxon>Fungi</taxon>
        <taxon>Dikarya</taxon>
        <taxon>Ascomycota</taxon>
        <taxon>Pezizomycotina</taxon>
        <taxon>Sordariomycetes</taxon>
        <taxon>Sordariomycetidae</taxon>
        <taxon>Sordariales</taxon>
        <taxon>Podosporaceae</taxon>
        <taxon>Podospora</taxon>
    </lineage>
</organism>
<dbReference type="Proteomes" id="UP001323405">
    <property type="component" value="Unassembled WGS sequence"/>
</dbReference>
<protein>
    <submittedName>
        <fullName evidence="2">Uncharacterized protein</fullName>
    </submittedName>
</protein>